<dbReference type="PROSITE" id="PS50979">
    <property type="entry name" value="BC"/>
    <property type="match status" value="1"/>
</dbReference>
<evidence type="ECO:0000256" key="3">
    <source>
        <dbReference type="ARBA" id="ARBA00022840"/>
    </source>
</evidence>
<reference evidence="5" key="1">
    <citation type="journal article" date="2019" name="Nat. Med.">
        <title>A library of human gut bacterial isolates paired with longitudinal multiomics data enables mechanistic microbiome research.</title>
        <authorList>
            <person name="Poyet M."/>
            <person name="Groussin M."/>
            <person name="Gibbons S.M."/>
            <person name="Avila-Pacheco J."/>
            <person name="Jiang X."/>
            <person name="Kearney S.M."/>
            <person name="Perrotta A.R."/>
            <person name="Berdy B."/>
            <person name="Zhao S."/>
            <person name="Lieberman T.D."/>
            <person name="Swanson P.K."/>
            <person name="Smith M."/>
            <person name="Roesemann S."/>
            <person name="Alexander J.E."/>
            <person name="Rich S.A."/>
            <person name="Livny J."/>
            <person name="Vlamakis H."/>
            <person name="Clish C."/>
            <person name="Bullock K."/>
            <person name="Deik A."/>
            <person name="Scott J."/>
            <person name="Pierce K.A."/>
            <person name="Xavier R.J."/>
            <person name="Alm E.J."/>
        </authorList>
    </citation>
    <scope>NUCLEOTIDE SEQUENCE</scope>
    <source>
        <strain evidence="5">BIOML-A147</strain>
    </source>
</reference>
<protein>
    <submittedName>
        <fullName evidence="5">Acetyl-CoA carboxylase biotin carboxylase subunit</fullName>
        <ecNumber evidence="5">6.4.1.1</ecNumber>
    </submittedName>
</protein>
<dbReference type="EC" id="6.4.1.1" evidence="5"/>
<accession>A0A641RY11</accession>
<dbReference type="GO" id="GO:0005524">
    <property type="term" value="F:ATP binding"/>
    <property type="evidence" value="ECO:0007669"/>
    <property type="project" value="UniProtKB-KW"/>
</dbReference>
<keyword evidence="1 5" id="KW-0436">Ligase</keyword>
<dbReference type="AlphaFoldDB" id="A0A641RY11"/>
<name>A0A641RY11_BACOV</name>
<evidence type="ECO:0000313" key="5">
    <source>
        <dbReference type="EMBL" id="KAA4023916.1"/>
    </source>
</evidence>
<dbReference type="EMBL" id="VWKO01000243">
    <property type="protein sequence ID" value="KAA4023916.1"/>
    <property type="molecule type" value="Genomic_DNA"/>
</dbReference>
<dbReference type="InterPro" id="IPR016185">
    <property type="entry name" value="PreATP-grasp_dom_sf"/>
</dbReference>
<feature type="domain" description="Biotin carboxylation" evidence="4">
    <location>
        <begin position="1"/>
        <end position="77"/>
    </location>
</feature>
<keyword evidence="2" id="KW-0547">Nucleotide-binding</keyword>
<dbReference type="GO" id="GO:0004736">
    <property type="term" value="F:pyruvate carboxylase activity"/>
    <property type="evidence" value="ECO:0007669"/>
    <property type="project" value="UniProtKB-EC"/>
</dbReference>
<keyword evidence="3" id="KW-0067">ATP-binding</keyword>
<dbReference type="InterPro" id="IPR005481">
    <property type="entry name" value="BC-like_N"/>
</dbReference>
<evidence type="ECO:0000256" key="2">
    <source>
        <dbReference type="ARBA" id="ARBA00022741"/>
    </source>
</evidence>
<sequence length="77" mass="8628">MIKKILVANRGEIAMRIFRTCRVMNISTVAVYTHVDRGALHVRYAEEAYCISESPEDTSYLKPELILSIAKKTGAAI</sequence>
<feature type="non-terminal residue" evidence="5">
    <location>
        <position position="77"/>
    </location>
</feature>
<proteinExistence type="predicted"/>
<dbReference type="InterPro" id="IPR011764">
    <property type="entry name" value="Biotin_carboxylation_dom"/>
</dbReference>
<dbReference type="SUPFAM" id="SSF52440">
    <property type="entry name" value="PreATP-grasp domain"/>
    <property type="match status" value="1"/>
</dbReference>
<dbReference type="Pfam" id="PF00289">
    <property type="entry name" value="Biotin_carb_N"/>
    <property type="match status" value="1"/>
</dbReference>
<organism evidence="5">
    <name type="scientific">Bacteroides ovatus</name>
    <dbReference type="NCBI Taxonomy" id="28116"/>
    <lineage>
        <taxon>Bacteria</taxon>
        <taxon>Pseudomonadati</taxon>
        <taxon>Bacteroidota</taxon>
        <taxon>Bacteroidia</taxon>
        <taxon>Bacteroidales</taxon>
        <taxon>Bacteroidaceae</taxon>
        <taxon>Bacteroides</taxon>
    </lineage>
</organism>
<dbReference type="PANTHER" id="PTHR45007:SF1">
    <property type="entry name" value="CARBOXYLASE, PUTATIVE (AFU_ORTHOLOGUE AFUA_5G07570)-RELATED"/>
    <property type="match status" value="1"/>
</dbReference>
<gene>
    <name evidence="5" type="ORF">F3D60_23730</name>
</gene>
<comment type="caution">
    <text evidence="5">The sequence shown here is derived from an EMBL/GenBank/DDBJ whole genome shotgun (WGS) entry which is preliminary data.</text>
</comment>
<dbReference type="Gene3D" id="3.40.50.20">
    <property type="match status" value="1"/>
</dbReference>
<dbReference type="PANTHER" id="PTHR45007">
    <property type="entry name" value="CARBOXYLASE, PUTATIVE (AFU_ORTHOLOGUE AFUA_5G07570)-RELATED"/>
    <property type="match status" value="1"/>
</dbReference>
<evidence type="ECO:0000259" key="4">
    <source>
        <dbReference type="PROSITE" id="PS50979"/>
    </source>
</evidence>
<evidence type="ECO:0000256" key="1">
    <source>
        <dbReference type="ARBA" id="ARBA00022598"/>
    </source>
</evidence>